<dbReference type="InterPro" id="IPR011990">
    <property type="entry name" value="TPR-like_helical_dom_sf"/>
</dbReference>
<sequence length="746" mass="80117">MNKLQEAYRHINSGNFKQTVKICNTLLTKDRTNLDPNIVRSLKALAHARLGQEHMAMETLNSLTDDCAIVTATIMSAAQSIQRVVEIIPLLERASKAAQTDKDKSAVLTALAGAYITANDADSAQKTLKRLFLVEKDPATVLKCVTLQAIAATEPAAASKAARMALTLVQRDKDVTQEKLLFGLAMCDVLDDKAAAASLLDAHGDLVDRELLDDLKAHISTDNGAAVYSAALADPDAPQEEWKAVCELLQHTDTDPAAIDAAIETRTTSTALILRTVIAVRTGSPQMAELYSLLLREHAPARASLLVDIDPILVEATRSPDPRVVFAVLMEHSPTAVFKAKVAVVGHAHGFVGQDAVVGLLEQLREEVTPPTQETELGAIVLAAVYRIAGDHTAASDTLTAQNAAADSGAVKASLLAHNARLHAVDLDLVESLSLHHIQHESVSPRYVLMPSLDAGDYAGVAWAVDEAASFFQEYLAEWGRELMAALSETNVYSALQFAWMRERIVGSGHLALALPLALPRMFLAPGDDADRRFAMHTMLGLVRTMRAGTTARALDNTDGCIDEDQWQLCRPGPWDGREKRPALSGRDDAAPAVLAAARDPPPAVTADLYGAGQGMLRVAEFVCRVVLGETPDDLKIEDLSGSDLMQIPDWLVESLNQCAKRTKEPLPAVPESLTFFDTIFCLPVLAVALWAIQPAAETVGKKGTVVDPGLKLKAPVVGALKRVCPTVDSVHKEMLESIGKLLAVV</sequence>
<reference evidence="1" key="1">
    <citation type="submission" date="2021-05" db="EMBL/GenBank/DDBJ databases">
        <title>A free-living protist that lacks canonical eukaryotic 1 DNA replication and segregation systems.</title>
        <authorList>
            <person name="Salas-Leiva D.E."/>
            <person name="Tromer E.C."/>
            <person name="Curtis B.A."/>
            <person name="Jerlstrom-Hultqvist J."/>
            <person name="Kolisko M."/>
            <person name="Yi Z."/>
            <person name="Salas-Leiva J.S."/>
            <person name="Gallot-Lavallee L."/>
            <person name="Kops G.J.P.L."/>
            <person name="Archibald J.M."/>
            <person name="Simpson A.G.B."/>
            <person name="Roger A.J."/>
        </authorList>
    </citation>
    <scope>NUCLEOTIDE SEQUENCE</scope>
    <source>
        <strain evidence="1">BICM</strain>
    </source>
</reference>
<organism evidence="1 2">
    <name type="scientific">Carpediemonas membranifera</name>
    <dbReference type="NCBI Taxonomy" id="201153"/>
    <lineage>
        <taxon>Eukaryota</taxon>
        <taxon>Metamonada</taxon>
        <taxon>Carpediemonas-like organisms</taxon>
        <taxon>Carpediemonas</taxon>
    </lineage>
</organism>
<accession>A0A8J6AZU3</accession>
<gene>
    <name evidence="1" type="ORF">J8273_5423</name>
</gene>
<evidence type="ECO:0000313" key="2">
    <source>
        <dbReference type="Proteomes" id="UP000717585"/>
    </source>
</evidence>
<keyword evidence="2" id="KW-1185">Reference proteome</keyword>
<name>A0A8J6AZU3_9EUKA</name>
<proteinExistence type="predicted"/>
<protein>
    <submittedName>
        <fullName evidence="1">Uncharacterized protein</fullName>
    </submittedName>
</protein>
<dbReference type="EMBL" id="JAHDYR010000038">
    <property type="protein sequence ID" value="KAG9392433.1"/>
    <property type="molecule type" value="Genomic_DNA"/>
</dbReference>
<dbReference type="Gene3D" id="1.25.40.10">
    <property type="entry name" value="Tetratricopeptide repeat domain"/>
    <property type="match status" value="1"/>
</dbReference>
<dbReference type="AlphaFoldDB" id="A0A8J6AZU3"/>
<comment type="caution">
    <text evidence="1">The sequence shown here is derived from an EMBL/GenBank/DDBJ whole genome shotgun (WGS) entry which is preliminary data.</text>
</comment>
<dbReference type="Proteomes" id="UP000717585">
    <property type="component" value="Unassembled WGS sequence"/>
</dbReference>
<evidence type="ECO:0000313" key="1">
    <source>
        <dbReference type="EMBL" id="KAG9392433.1"/>
    </source>
</evidence>